<dbReference type="InterPro" id="IPR000281">
    <property type="entry name" value="HTH_RpiR"/>
</dbReference>
<feature type="domain" description="HTH rpiR-type" evidence="1">
    <location>
        <begin position="7"/>
        <end position="83"/>
    </location>
</feature>
<dbReference type="GO" id="GO:0003677">
    <property type="term" value="F:DNA binding"/>
    <property type="evidence" value="ECO:0007669"/>
    <property type="project" value="UniProtKB-KW"/>
</dbReference>
<organism evidence="2 3">
    <name type="scientific">Falsihalocynthiibacter arcticus</name>
    <dbReference type="NCBI Taxonomy" id="1579316"/>
    <lineage>
        <taxon>Bacteria</taxon>
        <taxon>Pseudomonadati</taxon>
        <taxon>Pseudomonadota</taxon>
        <taxon>Alphaproteobacteria</taxon>
        <taxon>Rhodobacterales</taxon>
        <taxon>Roseobacteraceae</taxon>
        <taxon>Falsihalocynthiibacter</taxon>
    </lineage>
</organism>
<dbReference type="InterPro" id="IPR036388">
    <property type="entry name" value="WH-like_DNA-bd_sf"/>
</dbReference>
<dbReference type="OrthoDB" id="3237351at2"/>
<dbReference type="Proteomes" id="UP000070371">
    <property type="component" value="Chromosome"/>
</dbReference>
<dbReference type="InterPro" id="IPR046348">
    <property type="entry name" value="SIS_dom_sf"/>
</dbReference>
<dbReference type="PANTHER" id="PTHR30514:SF18">
    <property type="entry name" value="RPIR-FAMILY TRANSCRIPTIONAL REGULATOR"/>
    <property type="match status" value="1"/>
</dbReference>
<evidence type="ECO:0000259" key="1">
    <source>
        <dbReference type="PROSITE" id="PS51071"/>
    </source>
</evidence>
<keyword evidence="3" id="KW-1185">Reference proteome</keyword>
<dbReference type="RefSeq" id="WP_039004200.1">
    <property type="nucleotide sequence ID" value="NZ_CP014327.1"/>
</dbReference>
<dbReference type="SUPFAM" id="SSF53697">
    <property type="entry name" value="SIS domain"/>
    <property type="match status" value="1"/>
</dbReference>
<dbReference type="AlphaFoldDB" id="A0A126V6R9"/>
<protein>
    <submittedName>
        <fullName evidence="2">DNA-binding protein</fullName>
    </submittedName>
</protein>
<dbReference type="Gene3D" id="1.10.10.10">
    <property type="entry name" value="Winged helix-like DNA-binding domain superfamily/Winged helix DNA-binding domain"/>
    <property type="match status" value="1"/>
</dbReference>
<dbReference type="GO" id="GO:0097367">
    <property type="term" value="F:carbohydrate derivative binding"/>
    <property type="evidence" value="ECO:0007669"/>
    <property type="project" value="InterPro"/>
</dbReference>
<dbReference type="InterPro" id="IPR001347">
    <property type="entry name" value="SIS_dom"/>
</dbReference>
<dbReference type="EMBL" id="CP014327">
    <property type="protein sequence ID" value="AML53566.1"/>
    <property type="molecule type" value="Genomic_DNA"/>
</dbReference>
<gene>
    <name evidence="2" type="ORF">RC74_07055</name>
</gene>
<accession>A0A126V6R9</accession>
<dbReference type="PROSITE" id="PS51071">
    <property type="entry name" value="HTH_RPIR"/>
    <property type="match status" value="1"/>
</dbReference>
<sequence length="281" mass="31298">MPPKKNDTFLARIKGNLHEMHPTERRLADFLLSFPGELASYTATELAQLAGVSNATVSRFIKKLGYESYDEARRHVRTDQKTGAAIYLLGSKTKNPDELINAHINQAKDNIDHTFSMTNLKEIDQLAETILAARRVWVIGFRTSFSFANYFQWQILQVIEGVSVIPQQGETLAEHIAGISSEDCVVFLGLQRQVSGNIQLLNLIQSTGARTAFISDGNEERKKGLDWHFHCRTAAPGPLFNHASLIALLHLIAVRVIELAGPTGRKRLAMIESLHETLGDI</sequence>
<proteinExistence type="predicted"/>
<keyword evidence="2" id="KW-0238">DNA-binding</keyword>
<reference evidence="2 3" key="1">
    <citation type="submission" date="2016-02" db="EMBL/GenBank/DDBJ databases">
        <title>Complete genome sequence of Halocynthiibacter arcticus PAMC 20958t from arctic marine sediment.</title>
        <authorList>
            <person name="Lee Y.M."/>
            <person name="Baek K."/>
            <person name="Lee H.K."/>
            <person name="Shin S.C."/>
        </authorList>
    </citation>
    <scope>NUCLEOTIDE SEQUENCE [LARGE SCALE GENOMIC DNA]</scope>
    <source>
        <strain evidence="2">PAMC 20958</strain>
    </source>
</reference>
<name>A0A126V6R9_9RHOB</name>
<dbReference type="Gene3D" id="3.40.50.10490">
    <property type="entry name" value="Glucose-6-phosphate isomerase like protein, domain 1"/>
    <property type="match status" value="1"/>
</dbReference>
<evidence type="ECO:0000313" key="2">
    <source>
        <dbReference type="EMBL" id="AML53566.1"/>
    </source>
</evidence>
<dbReference type="Pfam" id="PF01418">
    <property type="entry name" value="HTH_6"/>
    <property type="match status" value="1"/>
</dbReference>
<dbReference type="GO" id="GO:1901135">
    <property type="term" value="P:carbohydrate derivative metabolic process"/>
    <property type="evidence" value="ECO:0007669"/>
    <property type="project" value="InterPro"/>
</dbReference>
<dbReference type="GO" id="GO:0003700">
    <property type="term" value="F:DNA-binding transcription factor activity"/>
    <property type="evidence" value="ECO:0007669"/>
    <property type="project" value="InterPro"/>
</dbReference>
<dbReference type="KEGG" id="hat:RC74_07055"/>
<dbReference type="InterPro" id="IPR047640">
    <property type="entry name" value="RpiR-like"/>
</dbReference>
<dbReference type="STRING" id="1579316.RC74_07055"/>
<dbReference type="PANTHER" id="PTHR30514">
    <property type="entry name" value="GLUCOKINASE"/>
    <property type="match status" value="1"/>
</dbReference>
<dbReference type="Pfam" id="PF01380">
    <property type="entry name" value="SIS"/>
    <property type="match status" value="1"/>
</dbReference>
<evidence type="ECO:0000313" key="3">
    <source>
        <dbReference type="Proteomes" id="UP000070371"/>
    </source>
</evidence>
<dbReference type="InterPro" id="IPR009057">
    <property type="entry name" value="Homeodomain-like_sf"/>
</dbReference>
<dbReference type="SUPFAM" id="SSF46689">
    <property type="entry name" value="Homeodomain-like"/>
    <property type="match status" value="1"/>
</dbReference>